<feature type="compositionally biased region" description="Polar residues" evidence="1">
    <location>
        <begin position="1"/>
        <end position="36"/>
    </location>
</feature>
<feature type="compositionally biased region" description="Pro residues" evidence="1">
    <location>
        <begin position="137"/>
        <end position="149"/>
    </location>
</feature>
<evidence type="ECO:0000313" key="3">
    <source>
        <dbReference type="Proteomes" id="UP000235786"/>
    </source>
</evidence>
<name>A0A2J6RC37_HYAVF</name>
<feature type="compositionally biased region" description="Polar residues" evidence="1">
    <location>
        <begin position="84"/>
        <end position="121"/>
    </location>
</feature>
<feature type="compositionally biased region" description="Basic and acidic residues" evidence="1">
    <location>
        <begin position="192"/>
        <end position="201"/>
    </location>
</feature>
<protein>
    <submittedName>
        <fullName evidence="2">Uncharacterized protein</fullName>
    </submittedName>
</protein>
<reference evidence="2 3" key="1">
    <citation type="submission" date="2016-04" db="EMBL/GenBank/DDBJ databases">
        <title>A degradative enzymes factory behind the ericoid mycorrhizal symbiosis.</title>
        <authorList>
            <consortium name="DOE Joint Genome Institute"/>
            <person name="Martino E."/>
            <person name="Morin E."/>
            <person name="Grelet G."/>
            <person name="Kuo A."/>
            <person name="Kohler A."/>
            <person name="Daghino S."/>
            <person name="Barry K."/>
            <person name="Choi C."/>
            <person name="Cichocki N."/>
            <person name="Clum A."/>
            <person name="Copeland A."/>
            <person name="Hainaut M."/>
            <person name="Haridas S."/>
            <person name="Labutti K."/>
            <person name="Lindquist E."/>
            <person name="Lipzen A."/>
            <person name="Khouja H.-R."/>
            <person name="Murat C."/>
            <person name="Ohm R."/>
            <person name="Olson A."/>
            <person name="Spatafora J."/>
            <person name="Veneault-Fourrey C."/>
            <person name="Henrissat B."/>
            <person name="Grigoriev I."/>
            <person name="Martin F."/>
            <person name="Perotto S."/>
        </authorList>
    </citation>
    <scope>NUCLEOTIDE SEQUENCE [LARGE SCALE GENOMIC DNA]</scope>
    <source>
        <strain evidence="2 3">F</strain>
    </source>
</reference>
<organism evidence="2 3">
    <name type="scientific">Hyaloscypha variabilis (strain UAMH 11265 / GT02V1 / F)</name>
    <name type="common">Meliniomyces variabilis</name>
    <dbReference type="NCBI Taxonomy" id="1149755"/>
    <lineage>
        <taxon>Eukaryota</taxon>
        <taxon>Fungi</taxon>
        <taxon>Dikarya</taxon>
        <taxon>Ascomycota</taxon>
        <taxon>Pezizomycotina</taxon>
        <taxon>Leotiomycetes</taxon>
        <taxon>Helotiales</taxon>
        <taxon>Hyaloscyphaceae</taxon>
        <taxon>Hyaloscypha</taxon>
        <taxon>Hyaloscypha variabilis</taxon>
    </lineage>
</organism>
<dbReference type="AlphaFoldDB" id="A0A2J6RC37"/>
<keyword evidence="3" id="KW-1185">Reference proteome</keyword>
<evidence type="ECO:0000313" key="2">
    <source>
        <dbReference type="EMBL" id="PMD36062.1"/>
    </source>
</evidence>
<dbReference type="Proteomes" id="UP000235786">
    <property type="component" value="Unassembled WGS sequence"/>
</dbReference>
<sequence length="271" mass="29158">MDTSSTQAELGSPHHTNSFSTINSASTLPPASQSGPSAGRGQHQPQPPSQTREPGQRIHQPVSHHHEDFILYPAADEEEYADSQAPQEQVPGQDSPHQQNLPTTASSSNPVVSGTRVQGNDHNPPRFQPNGSGTSSPPQPVRPVQPRNPPHLLAPLETRGEQQPSEVAAVQQWGTPPWSMLSPVVGAGGVHPSDRNFRDKMEEDLEKLGNAATHSDVDDEETQQNGEKKVGKGKKKGKGKKRRGTRSPSRDTDRQNKRPRGGGDDGNGISV</sequence>
<accession>A0A2J6RC37</accession>
<evidence type="ECO:0000256" key="1">
    <source>
        <dbReference type="SAM" id="MobiDB-lite"/>
    </source>
</evidence>
<feature type="compositionally biased region" description="Basic residues" evidence="1">
    <location>
        <begin position="231"/>
        <end position="245"/>
    </location>
</feature>
<proteinExistence type="predicted"/>
<gene>
    <name evidence="2" type="ORF">L207DRAFT_532956</name>
</gene>
<dbReference type="OrthoDB" id="10492630at2759"/>
<dbReference type="EMBL" id="KZ613951">
    <property type="protein sequence ID" value="PMD36062.1"/>
    <property type="molecule type" value="Genomic_DNA"/>
</dbReference>
<feature type="region of interest" description="Disordered" evidence="1">
    <location>
        <begin position="1"/>
        <end position="271"/>
    </location>
</feature>